<keyword evidence="7 8" id="KW-0472">Membrane</keyword>
<evidence type="ECO:0000256" key="5">
    <source>
        <dbReference type="ARBA" id="ARBA00022692"/>
    </source>
</evidence>
<keyword evidence="2" id="KW-1003">Cell membrane</keyword>
<reference evidence="11" key="1">
    <citation type="journal article" date="2019" name="Int. J. Syst. Evol. Microbiol.">
        <title>The Global Catalogue of Microorganisms (GCM) 10K type strain sequencing project: providing services to taxonomists for standard genome sequencing and annotation.</title>
        <authorList>
            <consortium name="The Broad Institute Genomics Platform"/>
            <consortium name="The Broad Institute Genome Sequencing Center for Infectious Disease"/>
            <person name="Wu L."/>
            <person name="Ma J."/>
        </authorList>
    </citation>
    <scope>NUCLEOTIDE SEQUENCE [LARGE SCALE GENOMIC DNA]</scope>
    <source>
        <strain evidence="11">JCM 10425</strain>
    </source>
</reference>
<evidence type="ECO:0000259" key="9">
    <source>
        <dbReference type="Pfam" id="PF13231"/>
    </source>
</evidence>
<evidence type="ECO:0000256" key="7">
    <source>
        <dbReference type="ARBA" id="ARBA00023136"/>
    </source>
</evidence>
<evidence type="ECO:0000256" key="4">
    <source>
        <dbReference type="ARBA" id="ARBA00022679"/>
    </source>
</evidence>
<keyword evidence="4" id="KW-0808">Transferase</keyword>
<comment type="caution">
    <text evidence="10">The sequence shown here is derived from an EMBL/GenBank/DDBJ whole genome shotgun (WGS) entry which is preliminary data.</text>
</comment>
<keyword evidence="11" id="KW-1185">Reference proteome</keyword>
<evidence type="ECO:0000256" key="6">
    <source>
        <dbReference type="ARBA" id="ARBA00022989"/>
    </source>
</evidence>
<gene>
    <name evidence="10" type="ORF">GCM10009539_70220</name>
</gene>
<feature type="transmembrane region" description="Helical" evidence="8">
    <location>
        <begin position="113"/>
        <end position="146"/>
    </location>
</feature>
<feature type="transmembrane region" description="Helical" evidence="8">
    <location>
        <begin position="17"/>
        <end position="38"/>
    </location>
</feature>
<sequence length="489" mass="51785">MAQVEAERRTLPPLERWVWVIAAAVTAVLLVFAGRYGYHRDELYFLLCAHHLDWGFVDQPPLTPAIAWLADTIAPGNLTVFRTPSALIAGACVLLVALIARELGGGRAAQLLAAVLIATSSAAFAFGHLLSTTTVDVLIWLVVLWLTLRVLRTGDTRLAVLIGAVAGLGLLNKYLVGLLAVGLVGGLLVAGPRRLLRDRWVLAGAALALLIVTPNVVWQIVNGFPQLDVAGQIASGDSSYAGRPVAVALQFVIVSPVASAVWIAGLVALFRRPEWRPYRAVAWAWVVIAALVLIGGGKGYYDAAMLLALTGVGAIPVVGWLARGRVVLRRVGLAAAVVFCAVVDALLMLPIAPASSVPDAVVAVNYDAGETIGWPAAVASIERVTPPGAVIVTSNYGEAGAVSRYGTVPVYSGHMSVADFGRPPESADVVVAVGFDDPAYLRRFFGSVERAGSVDVGVDIDNEENGAPIWLCRDPREPWAGLWPKFRRV</sequence>
<dbReference type="Proteomes" id="UP001500967">
    <property type="component" value="Unassembled WGS sequence"/>
</dbReference>
<dbReference type="InterPro" id="IPR038731">
    <property type="entry name" value="RgtA/B/C-like"/>
</dbReference>
<evidence type="ECO:0000256" key="2">
    <source>
        <dbReference type="ARBA" id="ARBA00022475"/>
    </source>
</evidence>
<evidence type="ECO:0000256" key="8">
    <source>
        <dbReference type="SAM" id="Phobius"/>
    </source>
</evidence>
<feature type="domain" description="Glycosyltransferase RgtA/B/C/D-like" evidence="9">
    <location>
        <begin position="58"/>
        <end position="218"/>
    </location>
</feature>
<dbReference type="InterPro" id="IPR050297">
    <property type="entry name" value="LipidA_mod_glycosyltrf_83"/>
</dbReference>
<dbReference type="Pfam" id="PF13231">
    <property type="entry name" value="PMT_2"/>
    <property type="match status" value="1"/>
</dbReference>
<feature type="transmembrane region" description="Helical" evidence="8">
    <location>
        <begin position="280"/>
        <end position="297"/>
    </location>
</feature>
<dbReference type="PANTHER" id="PTHR33908:SF11">
    <property type="entry name" value="MEMBRANE PROTEIN"/>
    <property type="match status" value="1"/>
</dbReference>
<feature type="transmembrane region" description="Helical" evidence="8">
    <location>
        <begin position="333"/>
        <end position="352"/>
    </location>
</feature>
<proteinExistence type="predicted"/>
<evidence type="ECO:0000313" key="10">
    <source>
        <dbReference type="EMBL" id="GAA0272769.1"/>
    </source>
</evidence>
<feature type="transmembrane region" description="Helical" evidence="8">
    <location>
        <begin position="245"/>
        <end position="268"/>
    </location>
</feature>
<organism evidence="10 11">
    <name type="scientific">Cryptosporangium japonicum</name>
    <dbReference type="NCBI Taxonomy" id="80872"/>
    <lineage>
        <taxon>Bacteria</taxon>
        <taxon>Bacillati</taxon>
        <taxon>Actinomycetota</taxon>
        <taxon>Actinomycetes</taxon>
        <taxon>Cryptosporangiales</taxon>
        <taxon>Cryptosporangiaceae</taxon>
        <taxon>Cryptosporangium</taxon>
    </lineage>
</organism>
<evidence type="ECO:0000256" key="1">
    <source>
        <dbReference type="ARBA" id="ARBA00004651"/>
    </source>
</evidence>
<name>A0ABP3ESV4_9ACTN</name>
<keyword evidence="5 8" id="KW-0812">Transmembrane</keyword>
<keyword evidence="6 8" id="KW-1133">Transmembrane helix</keyword>
<comment type="subcellular location">
    <subcellularLocation>
        <location evidence="1">Cell membrane</location>
        <topology evidence="1">Multi-pass membrane protein</topology>
    </subcellularLocation>
</comment>
<dbReference type="PANTHER" id="PTHR33908">
    <property type="entry name" value="MANNOSYLTRANSFERASE YKCB-RELATED"/>
    <property type="match status" value="1"/>
</dbReference>
<dbReference type="RefSeq" id="WP_344653256.1">
    <property type="nucleotide sequence ID" value="NZ_BAAAGX010000032.1"/>
</dbReference>
<protein>
    <submittedName>
        <fullName evidence="10">Glycosyltransferase family 39 protein</fullName>
    </submittedName>
</protein>
<evidence type="ECO:0000256" key="3">
    <source>
        <dbReference type="ARBA" id="ARBA00022676"/>
    </source>
</evidence>
<evidence type="ECO:0000313" key="11">
    <source>
        <dbReference type="Proteomes" id="UP001500967"/>
    </source>
</evidence>
<feature type="transmembrane region" description="Helical" evidence="8">
    <location>
        <begin position="303"/>
        <end position="321"/>
    </location>
</feature>
<feature type="transmembrane region" description="Helical" evidence="8">
    <location>
        <begin position="200"/>
        <end position="221"/>
    </location>
</feature>
<feature type="transmembrane region" description="Helical" evidence="8">
    <location>
        <begin position="84"/>
        <end position="101"/>
    </location>
</feature>
<feature type="transmembrane region" description="Helical" evidence="8">
    <location>
        <begin position="158"/>
        <end position="188"/>
    </location>
</feature>
<accession>A0ABP3ESV4</accession>
<keyword evidence="3" id="KW-0328">Glycosyltransferase</keyword>
<dbReference type="EMBL" id="BAAAGX010000032">
    <property type="protein sequence ID" value="GAA0272769.1"/>
    <property type="molecule type" value="Genomic_DNA"/>
</dbReference>